<dbReference type="KEGG" id="cohn:KCTCHS21_13570"/>
<evidence type="ECO:0000256" key="5">
    <source>
        <dbReference type="ARBA" id="ARBA00022553"/>
    </source>
</evidence>
<dbReference type="GO" id="GO:0005886">
    <property type="term" value="C:plasma membrane"/>
    <property type="evidence" value="ECO:0007669"/>
    <property type="project" value="UniProtKB-SubCell"/>
</dbReference>
<keyword evidence="6" id="KW-0808">Transferase</keyword>
<feature type="domain" description="HAMP" evidence="14">
    <location>
        <begin position="318"/>
        <end position="370"/>
    </location>
</feature>
<dbReference type="Gene3D" id="3.30.450.20">
    <property type="entry name" value="PAS domain"/>
    <property type="match status" value="1"/>
</dbReference>
<dbReference type="Gene3D" id="3.30.565.10">
    <property type="entry name" value="Histidine kinase-like ATPase, C-terminal domain"/>
    <property type="match status" value="1"/>
</dbReference>
<keyword evidence="7" id="KW-0547">Nucleotide-binding</keyword>
<keyword evidence="12" id="KW-1133">Transmembrane helix</keyword>
<dbReference type="Proteomes" id="UP000289856">
    <property type="component" value="Chromosome"/>
</dbReference>
<evidence type="ECO:0000259" key="13">
    <source>
        <dbReference type="PROSITE" id="PS50109"/>
    </source>
</evidence>
<evidence type="ECO:0000256" key="11">
    <source>
        <dbReference type="ARBA" id="ARBA00023136"/>
    </source>
</evidence>
<dbReference type="Gene3D" id="1.10.8.500">
    <property type="entry name" value="HAMP domain in histidine kinase"/>
    <property type="match status" value="1"/>
</dbReference>
<proteinExistence type="predicted"/>
<dbReference type="RefSeq" id="WP_130606140.1">
    <property type="nucleotide sequence ID" value="NZ_AP019400.1"/>
</dbReference>
<comment type="subcellular location">
    <subcellularLocation>
        <location evidence="2">Cell membrane</location>
        <topology evidence="2">Multi-pass membrane protein</topology>
    </subcellularLocation>
</comment>
<keyword evidence="16" id="KW-1185">Reference proteome</keyword>
<evidence type="ECO:0000313" key="16">
    <source>
        <dbReference type="Proteomes" id="UP000289856"/>
    </source>
</evidence>
<evidence type="ECO:0000259" key="14">
    <source>
        <dbReference type="PROSITE" id="PS50885"/>
    </source>
</evidence>
<dbReference type="SUPFAM" id="SSF55874">
    <property type="entry name" value="ATPase domain of HSP90 chaperone/DNA topoisomerase II/histidine kinase"/>
    <property type="match status" value="1"/>
</dbReference>
<dbReference type="InterPro" id="IPR005467">
    <property type="entry name" value="His_kinase_dom"/>
</dbReference>
<dbReference type="CDD" id="cd06225">
    <property type="entry name" value="HAMP"/>
    <property type="match status" value="1"/>
</dbReference>
<keyword evidence="11 12" id="KW-0472">Membrane</keyword>
<dbReference type="OrthoDB" id="9776552at2"/>
<accession>A0A3T1D1N0</accession>
<evidence type="ECO:0000256" key="6">
    <source>
        <dbReference type="ARBA" id="ARBA00022679"/>
    </source>
</evidence>
<evidence type="ECO:0000256" key="1">
    <source>
        <dbReference type="ARBA" id="ARBA00000085"/>
    </source>
</evidence>
<dbReference type="Pfam" id="PF00672">
    <property type="entry name" value="HAMP"/>
    <property type="match status" value="1"/>
</dbReference>
<protein>
    <recommendedName>
        <fullName evidence="3">histidine kinase</fullName>
        <ecNumber evidence="3">2.7.13.3</ecNumber>
    </recommendedName>
</protein>
<keyword evidence="5" id="KW-0597">Phosphoprotein</keyword>
<dbReference type="PANTHER" id="PTHR34220:SF7">
    <property type="entry name" value="SENSOR HISTIDINE KINASE YPDA"/>
    <property type="match status" value="1"/>
</dbReference>
<keyword evidence="4" id="KW-1003">Cell membrane</keyword>
<dbReference type="InterPro" id="IPR003660">
    <property type="entry name" value="HAMP_dom"/>
</dbReference>
<dbReference type="GO" id="GO:0000155">
    <property type="term" value="F:phosphorelay sensor kinase activity"/>
    <property type="evidence" value="ECO:0007669"/>
    <property type="project" value="InterPro"/>
</dbReference>
<keyword evidence="12" id="KW-0812">Transmembrane</keyword>
<dbReference type="GO" id="GO:0005524">
    <property type="term" value="F:ATP binding"/>
    <property type="evidence" value="ECO:0007669"/>
    <property type="project" value="UniProtKB-KW"/>
</dbReference>
<reference evidence="15 16" key="1">
    <citation type="submission" date="2019-01" db="EMBL/GenBank/DDBJ databases">
        <title>Complete genome sequence of Cohnella hallensis HS21 isolated from Korean fir (Abies koreana) rhizospheric soil.</title>
        <authorList>
            <person name="Jiang L."/>
            <person name="Kang S.W."/>
            <person name="Kim S."/>
            <person name="Jung J."/>
            <person name="Kim C.Y."/>
            <person name="Kim D.H."/>
            <person name="Kim S.W."/>
            <person name="Lee J."/>
        </authorList>
    </citation>
    <scope>NUCLEOTIDE SEQUENCE [LARGE SCALE GENOMIC DNA]</scope>
    <source>
        <strain evidence="15 16">HS21</strain>
    </source>
</reference>
<evidence type="ECO:0000256" key="4">
    <source>
        <dbReference type="ARBA" id="ARBA00022475"/>
    </source>
</evidence>
<dbReference type="InterPro" id="IPR004358">
    <property type="entry name" value="Sig_transdc_His_kin-like_C"/>
</dbReference>
<evidence type="ECO:0000256" key="8">
    <source>
        <dbReference type="ARBA" id="ARBA00022777"/>
    </source>
</evidence>
<dbReference type="PROSITE" id="PS50109">
    <property type="entry name" value="HIS_KIN"/>
    <property type="match status" value="1"/>
</dbReference>
<name>A0A3T1D1N0_9BACL</name>
<dbReference type="InterPro" id="IPR003594">
    <property type="entry name" value="HATPase_dom"/>
</dbReference>
<organism evidence="15 16">
    <name type="scientific">Cohnella abietis</name>
    <dbReference type="NCBI Taxonomy" id="2507935"/>
    <lineage>
        <taxon>Bacteria</taxon>
        <taxon>Bacillati</taxon>
        <taxon>Bacillota</taxon>
        <taxon>Bacilli</taxon>
        <taxon>Bacillales</taxon>
        <taxon>Paenibacillaceae</taxon>
        <taxon>Cohnella</taxon>
    </lineage>
</organism>
<feature type="transmembrane region" description="Helical" evidence="12">
    <location>
        <begin position="299"/>
        <end position="321"/>
    </location>
</feature>
<dbReference type="PROSITE" id="PS50885">
    <property type="entry name" value="HAMP"/>
    <property type="match status" value="1"/>
</dbReference>
<dbReference type="EC" id="2.7.13.3" evidence="3"/>
<evidence type="ECO:0000256" key="7">
    <source>
        <dbReference type="ARBA" id="ARBA00022741"/>
    </source>
</evidence>
<dbReference type="InterPro" id="IPR010559">
    <property type="entry name" value="Sig_transdc_His_kin_internal"/>
</dbReference>
<dbReference type="SMART" id="SM00304">
    <property type="entry name" value="HAMP"/>
    <property type="match status" value="1"/>
</dbReference>
<feature type="domain" description="Histidine kinase" evidence="13">
    <location>
        <begin position="477"/>
        <end position="592"/>
    </location>
</feature>
<comment type="catalytic activity">
    <reaction evidence="1">
        <text>ATP + protein L-histidine = ADP + protein N-phospho-L-histidine.</text>
        <dbReference type="EC" id="2.7.13.3"/>
    </reaction>
</comment>
<keyword evidence="10" id="KW-0902">Two-component regulatory system</keyword>
<dbReference type="SUPFAM" id="SSF158472">
    <property type="entry name" value="HAMP domain-like"/>
    <property type="match status" value="1"/>
</dbReference>
<keyword evidence="9" id="KW-0067">ATP-binding</keyword>
<evidence type="ECO:0000313" key="15">
    <source>
        <dbReference type="EMBL" id="BBI31958.1"/>
    </source>
</evidence>
<evidence type="ECO:0000256" key="10">
    <source>
        <dbReference type="ARBA" id="ARBA00023012"/>
    </source>
</evidence>
<sequence>MKKFKFRFSSFGMSKKLVIIFVFMLIIPITISAIVSYNYYRESIEQNTADYVSQTSMEVLNKIEDYIDDMRMITKIPMYSSELQSYLASPEKGIEKDIRIDFYIRLMSEMKKGTNAVYIFDNYGNSFYHNSLGSNEEAATHYDKLKQIARNQSGSAVLINTQAVKTDSGKTKYILTMVRDIIDLTTYQPIGFVAVETDLSTVEAYFKHLDQITGGKTIIVDEQNSVIFDSAYENISSNWRDKESIEKSPNASGNFHIEKNGEQYYSIYLSSQKLGWKVYVYVKTKELFSKANKIRNSTMIVTSVILLVTLLSSILISWAFTKPLRVLTGLMKKVQEGDFMVSFPVRFLDEVGILGVNFNRMIKKIVELINDVQVASFRKQEAEMEALQAQINPHFIYNTLETLRMKALINEDREVSEMALFLGKLLRYSIIKSGEIVTVKQELEHLTNYIKLQNYRFKNRYHLTIAIDPELEKYAMIKLVFQPIVENAIFHGLEKRSGQGTITISSKMEGEYYYVLFEDDGVGISPEQVKKLNSRIQLGNVAPNDKGDTGNGIGLHNVNERIKLHYGTKYGLTIESELDKGVIVFLKLPSVKSHVLLK</sequence>
<gene>
    <name evidence="15" type="primary">yesM_4</name>
    <name evidence="15" type="ORF">KCTCHS21_13570</name>
</gene>
<dbReference type="InterPro" id="IPR050640">
    <property type="entry name" value="Bact_2-comp_sensor_kinase"/>
</dbReference>
<dbReference type="AlphaFoldDB" id="A0A3T1D1N0"/>
<keyword evidence="8 15" id="KW-0418">Kinase</keyword>
<dbReference type="PRINTS" id="PR00344">
    <property type="entry name" value="BCTRLSENSOR"/>
</dbReference>
<evidence type="ECO:0000256" key="2">
    <source>
        <dbReference type="ARBA" id="ARBA00004651"/>
    </source>
</evidence>
<dbReference type="InterPro" id="IPR036890">
    <property type="entry name" value="HATPase_C_sf"/>
</dbReference>
<dbReference type="EMBL" id="AP019400">
    <property type="protein sequence ID" value="BBI31958.1"/>
    <property type="molecule type" value="Genomic_DNA"/>
</dbReference>
<dbReference type="Pfam" id="PF02518">
    <property type="entry name" value="HATPase_c"/>
    <property type="match status" value="1"/>
</dbReference>
<evidence type="ECO:0000256" key="9">
    <source>
        <dbReference type="ARBA" id="ARBA00022840"/>
    </source>
</evidence>
<dbReference type="PANTHER" id="PTHR34220">
    <property type="entry name" value="SENSOR HISTIDINE KINASE YPDA"/>
    <property type="match status" value="1"/>
</dbReference>
<evidence type="ECO:0000256" key="12">
    <source>
        <dbReference type="SAM" id="Phobius"/>
    </source>
</evidence>
<dbReference type="Pfam" id="PF06580">
    <property type="entry name" value="His_kinase"/>
    <property type="match status" value="1"/>
</dbReference>
<evidence type="ECO:0000256" key="3">
    <source>
        <dbReference type="ARBA" id="ARBA00012438"/>
    </source>
</evidence>
<dbReference type="SMART" id="SM00387">
    <property type="entry name" value="HATPase_c"/>
    <property type="match status" value="1"/>
</dbReference>